<dbReference type="SMART" id="SM00448">
    <property type="entry name" value="REC"/>
    <property type="match status" value="1"/>
</dbReference>
<dbReference type="InterPro" id="IPR011006">
    <property type="entry name" value="CheY-like_superfamily"/>
</dbReference>
<evidence type="ECO:0000313" key="3">
    <source>
        <dbReference type="EMBL" id="PHN05135.1"/>
    </source>
</evidence>
<dbReference type="AlphaFoldDB" id="A0A2D0N9H5"/>
<dbReference type="PROSITE" id="PS50110">
    <property type="entry name" value="RESPONSE_REGULATORY"/>
    <property type="match status" value="1"/>
</dbReference>
<dbReference type="Proteomes" id="UP000223913">
    <property type="component" value="Unassembled WGS sequence"/>
</dbReference>
<dbReference type="RefSeq" id="WP_099151682.1">
    <property type="nucleotide sequence ID" value="NZ_PDUD01000023.1"/>
</dbReference>
<comment type="caution">
    <text evidence="3">The sequence shown here is derived from an EMBL/GenBank/DDBJ whole genome shotgun (WGS) entry which is preliminary data.</text>
</comment>
<dbReference type="Gene3D" id="3.40.50.2300">
    <property type="match status" value="1"/>
</dbReference>
<dbReference type="SUPFAM" id="SSF52172">
    <property type="entry name" value="CheY-like"/>
    <property type="match status" value="1"/>
</dbReference>
<evidence type="ECO:0000313" key="4">
    <source>
        <dbReference type="Proteomes" id="UP000223913"/>
    </source>
</evidence>
<comment type="caution">
    <text evidence="1">Lacks conserved residue(s) required for the propagation of feature annotation.</text>
</comment>
<dbReference type="EMBL" id="PDUD01000023">
    <property type="protein sequence ID" value="PHN05135.1"/>
    <property type="molecule type" value="Genomic_DNA"/>
</dbReference>
<feature type="domain" description="Response regulatory" evidence="2">
    <location>
        <begin position="8"/>
        <end position="123"/>
    </location>
</feature>
<accession>A0A2D0N9H5</accession>
<evidence type="ECO:0000259" key="2">
    <source>
        <dbReference type="PROSITE" id="PS50110"/>
    </source>
</evidence>
<organism evidence="3 4">
    <name type="scientific">Flavilitoribacter nigricans (strain ATCC 23147 / DSM 23189 / NBRC 102662 / NCIMB 1420 / SS-2)</name>
    <name type="common">Lewinella nigricans</name>
    <dbReference type="NCBI Taxonomy" id="1122177"/>
    <lineage>
        <taxon>Bacteria</taxon>
        <taxon>Pseudomonadati</taxon>
        <taxon>Bacteroidota</taxon>
        <taxon>Saprospiria</taxon>
        <taxon>Saprospirales</taxon>
        <taxon>Lewinellaceae</taxon>
        <taxon>Flavilitoribacter</taxon>
    </lineage>
</organism>
<proteinExistence type="predicted"/>
<name>A0A2D0N9H5_FLAN2</name>
<dbReference type="OrthoDB" id="1646880at2"/>
<dbReference type="InterPro" id="IPR001789">
    <property type="entry name" value="Sig_transdc_resp-reg_receiver"/>
</dbReference>
<sequence>MYTIQAPKVLILESQLIIAADLSLQIARLGYEVMGIHARSEDALKTIAGNRPDIVLMNINLPGMEERIRTAGVIWQGYRIPVVFLSAYTGRELCPHFIQHFPCAFISKPFKIRDLQSGLEAVLGRLATNHNPQ</sequence>
<reference evidence="3 4" key="1">
    <citation type="submission" date="2017-10" db="EMBL/GenBank/DDBJ databases">
        <title>The draft genome sequence of Lewinella nigricans NBRC 102662.</title>
        <authorList>
            <person name="Wang K."/>
        </authorList>
    </citation>
    <scope>NUCLEOTIDE SEQUENCE [LARGE SCALE GENOMIC DNA]</scope>
    <source>
        <strain evidence="3 4">NBRC 102662</strain>
    </source>
</reference>
<dbReference type="GO" id="GO:0000160">
    <property type="term" value="P:phosphorelay signal transduction system"/>
    <property type="evidence" value="ECO:0007669"/>
    <property type="project" value="InterPro"/>
</dbReference>
<keyword evidence="4" id="KW-1185">Reference proteome</keyword>
<protein>
    <recommendedName>
        <fullName evidence="2">Response regulatory domain-containing protein</fullName>
    </recommendedName>
</protein>
<dbReference type="Pfam" id="PF00072">
    <property type="entry name" value="Response_reg"/>
    <property type="match status" value="1"/>
</dbReference>
<evidence type="ECO:0000256" key="1">
    <source>
        <dbReference type="PROSITE-ProRule" id="PRU00169"/>
    </source>
</evidence>
<gene>
    <name evidence="3" type="ORF">CRP01_19125</name>
</gene>